<dbReference type="PaxDb" id="2850-Phatr43063"/>
<keyword evidence="1" id="KW-0812">Transmembrane</keyword>
<reference evidence="3 4" key="1">
    <citation type="journal article" date="2008" name="Nature">
        <title>The Phaeodactylum genome reveals the evolutionary history of diatom genomes.</title>
        <authorList>
            <person name="Bowler C."/>
            <person name="Allen A.E."/>
            <person name="Badger J.H."/>
            <person name="Grimwood J."/>
            <person name="Jabbari K."/>
            <person name="Kuo A."/>
            <person name="Maheswari U."/>
            <person name="Martens C."/>
            <person name="Maumus F."/>
            <person name="Otillar R.P."/>
            <person name="Rayko E."/>
            <person name="Salamov A."/>
            <person name="Vandepoele K."/>
            <person name="Beszteri B."/>
            <person name="Gruber A."/>
            <person name="Heijde M."/>
            <person name="Katinka M."/>
            <person name="Mock T."/>
            <person name="Valentin K."/>
            <person name="Verret F."/>
            <person name="Berges J.A."/>
            <person name="Brownlee C."/>
            <person name="Cadoret J.P."/>
            <person name="Chiovitti A."/>
            <person name="Choi C.J."/>
            <person name="Coesel S."/>
            <person name="De Martino A."/>
            <person name="Detter J.C."/>
            <person name="Durkin C."/>
            <person name="Falciatore A."/>
            <person name="Fournet J."/>
            <person name="Haruta M."/>
            <person name="Huysman M.J."/>
            <person name="Jenkins B.D."/>
            <person name="Jiroutova K."/>
            <person name="Jorgensen R.E."/>
            <person name="Joubert Y."/>
            <person name="Kaplan A."/>
            <person name="Kroger N."/>
            <person name="Kroth P.G."/>
            <person name="La Roche J."/>
            <person name="Lindquist E."/>
            <person name="Lommer M."/>
            <person name="Martin-Jezequel V."/>
            <person name="Lopez P.J."/>
            <person name="Lucas S."/>
            <person name="Mangogna M."/>
            <person name="McGinnis K."/>
            <person name="Medlin L.K."/>
            <person name="Montsant A."/>
            <person name="Oudot-Le Secq M.P."/>
            <person name="Napoli C."/>
            <person name="Obornik M."/>
            <person name="Parker M.S."/>
            <person name="Petit J.L."/>
            <person name="Porcel B.M."/>
            <person name="Poulsen N."/>
            <person name="Robison M."/>
            <person name="Rychlewski L."/>
            <person name="Rynearson T.A."/>
            <person name="Schmutz J."/>
            <person name="Shapiro H."/>
            <person name="Siaut M."/>
            <person name="Stanley M."/>
            <person name="Sussman M.R."/>
            <person name="Taylor A.R."/>
            <person name="Vardi A."/>
            <person name="von Dassow P."/>
            <person name="Vyverman W."/>
            <person name="Willis A."/>
            <person name="Wyrwicz L.S."/>
            <person name="Rokhsar D.S."/>
            <person name="Weissenbach J."/>
            <person name="Armbrust E.V."/>
            <person name="Green B.R."/>
            <person name="Van de Peer Y."/>
            <person name="Grigoriev I.V."/>
        </authorList>
    </citation>
    <scope>NUCLEOTIDE SEQUENCE [LARGE SCALE GENOMIC DNA]</scope>
    <source>
        <strain evidence="3 4">CCAP 1055/1</strain>
    </source>
</reference>
<gene>
    <name evidence="3" type="ORF">PHATRDRAFT_43063</name>
</gene>
<organism evidence="3 4">
    <name type="scientific">Phaeodactylum tricornutum (strain CCAP 1055/1)</name>
    <dbReference type="NCBI Taxonomy" id="556484"/>
    <lineage>
        <taxon>Eukaryota</taxon>
        <taxon>Sar</taxon>
        <taxon>Stramenopiles</taxon>
        <taxon>Ochrophyta</taxon>
        <taxon>Bacillariophyta</taxon>
        <taxon>Bacillariophyceae</taxon>
        <taxon>Bacillariophycidae</taxon>
        <taxon>Naviculales</taxon>
        <taxon>Phaeodactylaceae</taxon>
        <taxon>Phaeodactylum</taxon>
    </lineage>
</organism>
<dbReference type="HOGENOM" id="CLU_1317687_0_0_1"/>
<dbReference type="Proteomes" id="UP000000759">
    <property type="component" value="Chromosome 1"/>
</dbReference>
<proteinExistence type="predicted"/>
<keyword evidence="1" id="KW-1133">Transmembrane helix</keyword>
<keyword evidence="1" id="KW-0472">Membrane</keyword>
<sequence>MGIKRLLLFLSVSFLTRPGWSLAPAVRICYALSRAPYARQTTSIHMAIDSNKEIGTEIKMNQEISGQSRMSAEIVSGGASQEKALTGTVNERLMQELEAEKDKEKFGARSKLGKKLGLAAFRSQKTDAEREAAIAEARNLNGVNPLVTLAGSLVALGIAAGLWAATNSLGAFFTLNPVVSEFYFVERSAAVFRNVAMGLISLASGFFGVSGLGIFLLGMRVAYGVVTGELDPTPLKKPKSEGLEMPNVWALMTTTKPNRRVKKKDDNS</sequence>
<feature type="signal peptide" evidence="2">
    <location>
        <begin position="1"/>
        <end position="21"/>
    </location>
</feature>
<evidence type="ECO:0000313" key="4">
    <source>
        <dbReference type="Proteomes" id="UP000000759"/>
    </source>
</evidence>
<dbReference type="EMBL" id="CM000605">
    <property type="protein sequence ID" value="EEC51339.1"/>
    <property type="molecule type" value="Genomic_DNA"/>
</dbReference>
<dbReference type="eggNOG" id="ENOG502SFGP">
    <property type="taxonomic scope" value="Eukaryota"/>
</dbReference>
<dbReference type="GeneID" id="7196706"/>
<dbReference type="InParanoid" id="B7FQI1"/>
<dbReference type="InterPro" id="IPR021434">
    <property type="entry name" value="DUF3082"/>
</dbReference>
<name>B7FQI1_PHATC</name>
<dbReference type="OrthoDB" id="45605at2759"/>
<feature type="transmembrane region" description="Helical" evidence="1">
    <location>
        <begin position="195"/>
        <end position="217"/>
    </location>
</feature>
<dbReference type="RefSeq" id="XP_002176876.1">
    <property type="nucleotide sequence ID" value="XM_002176840.1"/>
</dbReference>
<dbReference type="AlphaFoldDB" id="B7FQI1"/>
<keyword evidence="2" id="KW-0732">Signal</keyword>
<evidence type="ECO:0000313" key="3">
    <source>
        <dbReference type="EMBL" id="EEC51339.1"/>
    </source>
</evidence>
<accession>B7FQI1</accession>
<feature type="chain" id="PRO_5002852525" evidence="2">
    <location>
        <begin position="22"/>
        <end position="268"/>
    </location>
</feature>
<dbReference type="KEGG" id="pti:PHATRDRAFT_43063"/>
<protein>
    <submittedName>
        <fullName evidence="3">Uncharacterized protein</fullName>
    </submittedName>
</protein>
<evidence type="ECO:0000256" key="2">
    <source>
        <dbReference type="SAM" id="SignalP"/>
    </source>
</evidence>
<reference evidence="4" key="2">
    <citation type="submission" date="2008-08" db="EMBL/GenBank/DDBJ databases">
        <authorList>
            <consortium name="Diatom Consortium"/>
            <person name="Grigoriev I."/>
            <person name="Grimwood J."/>
            <person name="Kuo A."/>
            <person name="Otillar R.P."/>
            <person name="Salamov A."/>
            <person name="Detter J.C."/>
            <person name="Lindquist E."/>
            <person name="Shapiro H."/>
            <person name="Lucas S."/>
            <person name="Glavina del Rio T."/>
            <person name="Pitluck S."/>
            <person name="Rokhsar D."/>
            <person name="Bowler C."/>
        </authorList>
    </citation>
    <scope>GENOME REANNOTATION</scope>
    <source>
        <strain evidence="4">CCAP 1055/1</strain>
    </source>
</reference>
<evidence type="ECO:0000256" key="1">
    <source>
        <dbReference type="SAM" id="Phobius"/>
    </source>
</evidence>
<dbReference type="Pfam" id="PF11282">
    <property type="entry name" value="DUF3082"/>
    <property type="match status" value="1"/>
</dbReference>
<keyword evidence="4" id="KW-1185">Reference proteome</keyword>